<comment type="caution">
    <text evidence="1">The sequence shown here is derived from an EMBL/GenBank/DDBJ whole genome shotgun (WGS) entry which is preliminary data.</text>
</comment>
<gene>
    <name evidence="1" type="ORF">EVAR_93274_1</name>
</gene>
<evidence type="ECO:0000313" key="2">
    <source>
        <dbReference type="Proteomes" id="UP000299102"/>
    </source>
</evidence>
<accession>A0A4C1TYA7</accession>
<keyword evidence="2" id="KW-1185">Reference proteome</keyword>
<name>A0A4C1TYA7_EUMVA</name>
<protein>
    <submittedName>
        <fullName evidence="1">Uncharacterized protein</fullName>
    </submittedName>
</protein>
<evidence type="ECO:0000313" key="1">
    <source>
        <dbReference type="EMBL" id="GBP18844.1"/>
    </source>
</evidence>
<reference evidence="1 2" key="1">
    <citation type="journal article" date="2019" name="Commun. Biol.">
        <title>The bagworm genome reveals a unique fibroin gene that provides high tensile strength.</title>
        <authorList>
            <person name="Kono N."/>
            <person name="Nakamura H."/>
            <person name="Ohtoshi R."/>
            <person name="Tomita M."/>
            <person name="Numata K."/>
            <person name="Arakawa K."/>
        </authorList>
    </citation>
    <scope>NUCLEOTIDE SEQUENCE [LARGE SCALE GENOMIC DNA]</scope>
</reference>
<sequence>MHPRLELGIFCTESIRDSRCSTATVKPMAKYLYTFSNTWVSNMIKEGSRPVVKCEVIRSPNFVVASFRPRVVVAGGRPPLNAPPATSINGWWLVSSAWSQAVVVTRALVRVLASTSFTIM</sequence>
<dbReference type="EMBL" id="BGZK01000101">
    <property type="protein sequence ID" value="GBP18844.1"/>
    <property type="molecule type" value="Genomic_DNA"/>
</dbReference>
<dbReference type="Proteomes" id="UP000299102">
    <property type="component" value="Unassembled WGS sequence"/>
</dbReference>
<organism evidence="1 2">
    <name type="scientific">Eumeta variegata</name>
    <name type="common">Bagworm moth</name>
    <name type="synonym">Eumeta japonica</name>
    <dbReference type="NCBI Taxonomy" id="151549"/>
    <lineage>
        <taxon>Eukaryota</taxon>
        <taxon>Metazoa</taxon>
        <taxon>Ecdysozoa</taxon>
        <taxon>Arthropoda</taxon>
        <taxon>Hexapoda</taxon>
        <taxon>Insecta</taxon>
        <taxon>Pterygota</taxon>
        <taxon>Neoptera</taxon>
        <taxon>Endopterygota</taxon>
        <taxon>Lepidoptera</taxon>
        <taxon>Glossata</taxon>
        <taxon>Ditrysia</taxon>
        <taxon>Tineoidea</taxon>
        <taxon>Psychidae</taxon>
        <taxon>Oiketicinae</taxon>
        <taxon>Eumeta</taxon>
    </lineage>
</organism>
<dbReference type="AlphaFoldDB" id="A0A4C1TYA7"/>
<proteinExistence type="predicted"/>